<dbReference type="Gene3D" id="2.60.40.10">
    <property type="entry name" value="Immunoglobulins"/>
    <property type="match status" value="7"/>
</dbReference>
<evidence type="ECO:0008006" key="5">
    <source>
        <dbReference type="Google" id="ProtNLM"/>
    </source>
</evidence>
<dbReference type="InterPro" id="IPR039448">
    <property type="entry name" value="Beta_helix"/>
</dbReference>
<dbReference type="GO" id="GO:0007156">
    <property type="term" value="P:homophilic cell adhesion via plasma membrane adhesion molecules"/>
    <property type="evidence" value="ECO:0007669"/>
    <property type="project" value="InterPro"/>
</dbReference>
<evidence type="ECO:0000313" key="4">
    <source>
        <dbReference type="Proteomes" id="UP000254771"/>
    </source>
</evidence>
<dbReference type="Gene3D" id="2.160.20.10">
    <property type="entry name" value="Single-stranded right-handed beta-helix, Pectin lyase-like"/>
    <property type="match status" value="1"/>
</dbReference>
<dbReference type="PROSITE" id="PS50268">
    <property type="entry name" value="CADHERIN_2"/>
    <property type="match status" value="1"/>
</dbReference>
<dbReference type="EMBL" id="QFXE01000007">
    <property type="protein sequence ID" value="RDH86974.1"/>
    <property type="molecule type" value="Genomic_DNA"/>
</dbReference>
<sequence length="1673" mass="177508">MLLEKLFCKRFSFSLIIILCVFLVMPVFTDLQAADASVVSTRIEQRISASMDDVEEEESGNIYANSSDLELVYDGEYQVIGLRFALNLPQGVRVDEAKLQFTVDEVSTDPTSLGIYLENSLDAQPFSNLNYNVSSRSLFRQSVSWLPADWTSVGEAGTAQQTPDISALIQAVVDQPDWKSGSHVVVVIKGSGQRTASSYDGEMNKAPLLSVLYTNSETAPVPVEPVIDEPVVSKQFTSRISSSLDDVEEEEDGNIYTNSSDIELIYDGEYQVVGLRFAVDLPQGARIDDANLQFTVDKVSRGDSSLQIGVEQTPNAAPFQKSSYNVSSRTLFAKSVAWSPSAWRKRGRAGAGQRTPDISALIQAAVDQPDWQAGNHLAVVIKGNGRRVASSFDGKADRAALLVINYQASEGGGTTDPQLPNHAPTISGLPASVVAENTPYYFAPAADDADGDKLNFSVRNLPAWASFDPATGIISGTPGFDAAGNYDLISISVTDGMESATLAGFSIAVSDTNRLPTISGSPDGSITEGSTYSFTPNASDADGDALAFRVSNKPVWAGFNTATGNLTGTPGAGTAGSYDNISISVTDSADSASLSSFTISVTASNNNQAPTISGSPATSIAERATYTFTPSASDADGDALSFSITNKPNWAGFDSTTGRLFGNPGYNDAGIWGDILISVTDGTDSASLASFSITVSNTNQAPVISGSPASSVAEGSAYSFTPSASDADGDNLTFSISNKPIWASFNTATGQLSGTPGTGTADSYSNIGIFVSDGTESATLNAFQIIVTAPTLGGGNNLYVDPLIGTSSCNDYDAGNRACGAGSDTAFRSLSGAAAVAAAGETVLIREGSYNEQLIPQRSGTPGNYITYRNYESEQATITGTNLSPAIDISNHQYLVLQGLRVHDVYRWMYALNAHHNILQYNSFLRANHGSTSAKTGLFFQESTHNKILNNTIEDSSQDNLALIKSDHNLVEGNTFVRASHTLWVIKCGNFNVIRNNHFDNEIQKIGEIYDCDNVGFDHEFTIHDATKYNLVEGNTFAKTSSYYSTSGGNGIQYAGQNGIIRQNVFYANNSGLGMQNYSQEARFNTHNRVYNNVFHKNLCGGITTMDSSVGGFEDNLFANNILNRNTDCERPDVPYQHVYRNDMSGYQFDTNNFFSGNPGDNVIGHWGSTGISLVDAQNTKPAFYVNNLEQDPQFVDEVNHVFTLEPTSPMIDAGRFLTTTVGSGSGTTLVVDDAGYFYDGFGIAGEAGDEIQLQGSNETARIVEINYANHTITLDRALSWSAGQGVALKYNGTAPDMGAFEHVGTTDPQPELPNHAPTITGEPVLAVAENTPYHFAPAAADADGDKLIFSVRNLPAWASFDSATGAISGTLGFDGAGSYSDISVSVTDGKASAALSPFTLAVSNVNRAPVIGGEPAAEVSAGKAYSFIPSASDADGDSMTFTVTGKPTWLDFDRVTGALSGTPAESDVGEYKEVAITVSDGTVTSQLTPFSILVTGLNHQPVAVDDLAAVVAGESVLVAVLANDTGLQDGPISLRILQSPTQGELSVTADNEVIYLAAAGYSGRYSFVYEVTDLDGDSATATVSVDVTCITSCEAVSNRVQISWTPSEGGSVQSYRVYYGQESGDYEYWEVADSMISHVVTLPSAGVWYLAVTAIDNAGIESGYSEEITVRF</sequence>
<proteinExistence type="predicted"/>
<dbReference type="InterPro" id="IPR036116">
    <property type="entry name" value="FN3_sf"/>
</dbReference>
<dbReference type="InterPro" id="IPR002126">
    <property type="entry name" value="Cadherin-like_dom"/>
</dbReference>
<dbReference type="InterPro" id="IPR011050">
    <property type="entry name" value="Pectin_lyase_fold/virulence"/>
</dbReference>
<organism evidence="3 4">
    <name type="scientific">endosymbiont of Escarpia spicata</name>
    <dbReference type="NCBI Taxonomy" id="2200908"/>
    <lineage>
        <taxon>Bacteria</taxon>
        <taxon>Pseudomonadati</taxon>
        <taxon>Pseudomonadota</taxon>
        <taxon>Gammaproteobacteria</taxon>
        <taxon>sulfur-oxidizing symbionts</taxon>
    </lineage>
</organism>
<dbReference type="InterPro" id="IPR015919">
    <property type="entry name" value="Cadherin-like_sf"/>
</dbReference>
<gene>
    <name evidence="3" type="ORF">DIZ78_05585</name>
</gene>
<evidence type="ECO:0000259" key="2">
    <source>
        <dbReference type="PROSITE" id="PS50853"/>
    </source>
</evidence>
<dbReference type="Pfam" id="PF05345">
    <property type="entry name" value="He_PIG"/>
    <property type="match status" value="6"/>
</dbReference>
<dbReference type="Proteomes" id="UP000254771">
    <property type="component" value="Unassembled WGS sequence"/>
</dbReference>
<dbReference type="GO" id="GO:0005509">
    <property type="term" value="F:calcium ion binding"/>
    <property type="evidence" value="ECO:0007669"/>
    <property type="project" value="InterPro"/>
</dbReference>
<dbReference type="Gene3D" id="2.60.40.3440">
    <property type="match status" value="1"/>
</dbReference>
<accession>A0A370DRE7</accession>
<dbReference type="InterPro" id="IPR006644">
    <property type="entry name" value="Cadg"/>
</dbReference>
<dbReference type="Pfam" id="PF17963">
    <property type="entry name" value="Big_9"/>
    <property type="match status" value="1"/>
</dbReference>
<dbReference type="CDD" id="cd00063">
    <property type="entry name" value="FN3"/>
    <property type="match status" value="1"/>
</dbReference>
<comment type="caution">
    <text evidence="3">The sequence shown here is derived from an EMBL/GenBank/DDBJ whole genome shotgun (WGS) entry which is preliminary data.</text>
</comment>
<dbReference type="Pfam" id="PF13229">
    <property type="entry name" value="Beta_helix"/>
    <property type="match status" value="1"/>
</dbReference>
<dbReference type="PROSITE" id="PS50853">
    <property type="entry name" value="FN3"/>
    <property type="match status" value="1"/>
</dbReference>
<feature type="domain" description="Cadherin" evidence="1">
    <location>
        <begin position="485"/>
        <end position="612"/>
    </location>
</feature>
<dbReference type="GO" id="GO:0016020">
    <property type="term" value="C:membrane"/>
    <property type="evidence" value="ECO:0007669"/>
    <property type="project" value="InterPro"/>
</dbReference>
<dbReference type="InterPro" id="IPR012334">
    <property type="entry name" value="Pectin_lyas_fold"/>
</dbReference>
<dbReference type="InterPro" id="IPR006626">
    <property type="entry name" value="PbH1"/>
</dbReference>
<protein>
    <recommendedName>
        <fullName evidence="5">Fibronectin type-III domain-containing protein</fullName>
    </recommendedName>
</protein>
<dbReference type="InterPro" id="IPR013783">
    <property type="entry name" value="Ig-like_fold"/>
</dbReference>
<name>A0A370DRE7_9GAMM</name>
<feature type="domain" description="Fibronectin type-III" evidence="2">
    <location>
        <begin position="1584"/>
        <end position="1673"/>
    </location>
</feature>
<dbReference type="SMART" id="SM00736">
    <property type="entry name" value="CADG"/>
    <property type="match status" value="5"/>
</dbReference>
<reference evidence="3 4" key="1">
    <citation type="journal article" date="2018" name="ISME J.">
        <title>Endosymbiont genomes yield clues of tubeworm success.</title>
        <authorList>
            <person name="Li Y."/>
            <person name="Liles M.R."/>
            <person name="Halanych K.M."/>
        </authorList>
    </citation>
    <scope>NUCLEOTIDE SEQUENCE [LARGE SCALE GENOMIC DNA]</scope>
    <source>
        <strain evidence="3">A1462</strain>
    </source>
</reference>
<evidence type="ECO:0000313" key="3">
    <source>
        <dbReference type="EMBL" id="RDH86974.1"/>
    </source>
</evidence>
<dbReference type="SUPFAM" id="SSF49265">
    <property type="entry name" value="Fibronectin type III"/>
    <property type="match status" value="1"/>
</dbReference>
<dbReference type="SMART" id="SM00710">
    <property type="entry name" value="PbH1"/>
    <property type="match status" value="5"/>
</dbReference>
<evidence type="ECO:0000259" key="1">
    <source>
        <dbReference type="PROSITE" id="PS50268"/>
    </source>
</evidence>
<dbReference type="InterPro" id="IPR003961">
    <property type="entry name" value="FN3_dom"/>
</dbReference>
<dbReference type="SUPFAM" id="SSF49313">
    <property type="entry name" value="Cadherin-like"/>
    <property type="match status" value="6"/>
</dbReference>
<dbReference type="SUPFAM" id="SSF51126">
    <property type="entry name" value="Pectin lyase-like"/>
    <property type="match status" value="1"/>
</dbReference>
<keyword evidence="4" id="KW-1185">Reference proteome</keyword>